<dbReference type="EMBL" id="QGKX02000996">
    <property type="protein sequence ID" value="KAF3554496.1"/>
    <property type="molecule type" value="Genomic_DNA"/>
</dbReference>
<keyword evidence="1" id="KW-0812">Transmembrane</keyword>
<name>A0A8S9QN34_BRACR</name>
<organism evidence="2 3">
    <name type="scientific">Brassica cretica</name>
    <name type="common">Mustard</name>
    <dbReference type="NCBI Taxonomy" id="69181"/>
    <lineage>
        <taxon>Eukaryota</taxon>
        <taxon>Viridiplantae</taxon>
        <taxon>Streptophyta</taxon>
        <taxon>Embryophyta</taxon>
        <taxon>Tracheophyta</taxon>
        <taxon>Spermatophyta</taxon>
        <taxon>Magnoliopsida</taxon>
        <taxon>eudicotyledons</taxon>
        <taxon>Gunneridae</taxon>
        <taxon>Pentapetalae</taxon>
        <taxon>rosids</taxon>
        <taxon>malvids</taxon>
        <taxon>Brassicales</taxon>
        <taxon>Brassicaceae</taxon>
        <taxon>Brassiceae</taxon>
        <taxon>Brassica</taxon>
    </lineage>
</organism>
<evidence type="ECO:0000313" key="3">
    <source>
        <dbReference type="Proteomes" id="UP000712600"/>
    </source>
</evidence>
<reference evidence="2" key="1">
    <citation type="submission" date="2019-12" db="EMBL/GenBank/DDBJ databases">
        <title>Genome sequencing and annotation of Brassica cretica.</title>
        <authorList>
            <person name="Studholme D.J."/>
            <person name="Sarris P."/>
        </authorList>
    </citation>
    <scope>NUCLEOTIDE SEQUENCE</scope>
    <source>
        <strain evidence="2">PFS-109/04</strain>
        <tissue evidence="2">Leaf</tissue>
    </source>
</reference>
<evidence type="ECO:0000313" key="2">
    <source>
        <dbReference type="EMBL" id="KAF3554496.1"/>
    </source>
</evidence>
<dbReference type="Proteomes" id="UP000712600">
    <property type="component" value="Unassembled WGS sequence"/>
</dbReference>
<accession>A0A8S9QN34</accession>
<feature type="transmembrane region" description="Helical" evidence="1">
    <location>
        <begin position="36"/>
        <end position="54"/>
    </location>
</feature>
<protein>
    <submittedName>
        <fullName evidence="2">Uncharacterized protein</fullName>
    </submittedName>
</protein>
<sequence length="77" mass="8513">MNLELRHDRDVSWPEREWIEERLGAGSDQVDTSWNGVANGLGFIGIVVFGLGFQSKSVRTVSVREGASVVRLTSSLH</sequence>
<evidence type="ECO:0000256" key="1">
    <source>
        <dbReference type="SAM" id="Phobius"/>
    </source>
</evidence>
<dbReference type="AlphaFoldDB" id="A0A8S9QN34"/>
<keyword evidence="1" id="KW-0472">Membrane</keyword>
<gene>
    <name evidence="2" type="ORF">F2Q69_00015297</name>
</gene>
<comment type="caution">
    <text evidence="2">The sequence shown here is derived from an EMBL/GenBank/DDBJ whole genome shotgun (WGS) entry which is preliminary data.</text>
</comment>
<keyword evidence="1" id="KW-1133">Transmembrane helix</keyword>
<proteinExistence type="predicted"/>